<feature type="region of interest" description="Disordered" evidence="1">
    <location>
        <begin position="47"/>
        <end position="71"/>
    </location>
</feature>
<reference evidence="2 3" key="1">
    <citation type="journal article" date="2020" name="Nature">
        <title>Six reference-quality genomes reveal evolution of bat adaptations.</title>
        <authorList>
            <person name="Jebb D."/>
            <person name="Huang Z."/>
            <person name="Pippel M."/>
            <person name="Hughes G.M."/>
            <person name="Lavrichenko K."/>
            <person name="Devanna P."/>
            <person name="Winkler S."/>
            <person name="Jermiin L.S."/>
            <person name="Skirmuntt E.C."/>
            <person name="Katzourakis A."/>
            <person name="Burkitt-Gray L."/>
            <person name="Ray D.A."/>
            <person name="Sullivan K.A.M."/>
            <person name="Roscito J.G."/>
            <person name="Kirilenko B.M."/>
            <person name="Davalos L.M."/>
            <person name="Corthals A.P."/>
            <person name="Power M.L."/>
            <person name="Jones G."/>
            <person name="Ransome R.D."/>
            <person name="Dechmann D.K.N."/>
            <person name="Locatelli A.G."/>
            <person name="Puechmaille S.J."/>
            <person name="Fedrigo O."/>
            <person name="Jarvis E.D."/>
            <person name="Hiller M."/>
            <person name="Vernes S.C."/>
            <person name="Myers E.W."/>
            <person name="Teeling E.C."/>
        </authorList>
    </citation>
    <scope>NUCLEOTIDE SEQUENCE [LARGE SCALE GENOMIC DNA]</scope>
    <source>
        <strain evidence="2">MRouAeg1</strain>
        <tissue evidence="2">Muscle</tissue>
    </source>
</reference>
<gene>
    <name evidence="2" type="ORF">HJG63_009700</name>
</gene>
<keyword evidence="3" id="KW-1185">Reference proteome</keyword>
<dbReference type="Proteomes" id="UP000593571">
    <property type="component" value="Unassembled WGS sequence"/>
</dbReference>
<evidence type="ECO:0000256" key="1">
    <source>
        <dbReference type="SAM" id="MobiDB-lite"/>
    </source>
</evidence>
<name>A0A7J8BE82_ROUAE</name>
<organism evidence="2 3">
    <name type="scientific">Rousettus aegyptiacus</name>
    <name type="common">Egyptian fruit bat</name>
    <name type="synonym">Pteropus aegyptiacus</name>
    <dbReference type="NCBI Taxonomy" id="9407"/>
    <lineage>
        <taxon>Eukaryota</taxon>
        <taxon>Metazoa</taxon>
        <taxon>Chordata</taxon>
        <taxon>Craniata</taxon>
        <taxon>Vertebrata</taxon>
        <taxon>Euteleostomi</taxon>
        <taxon>Mammalia</taxon>
        <taxon>Eutheria</taxon>
        <taxon>Laurasiatheria</taxon>
        <taxon>Chiroptera</taxon>
        <taxon>Yinpterochiroptera</taxon>
        <taxon>Pteropodoidea</taxon>
        <taxon>Pteropodidae</taxon>
        <taxon>Rousettinae</taxon>
        <taxon>Rousettus</taxon>
    </lineage>
</organism>
<evidence type="ECO:0000313" key="2">
    <source>
        <dbReference type="EMBL" id="KAF6397028.1"/>
    </source>
</evidence>
<comment type="caution">
    <text evidence="2">The sequence shown here is derived from an EMBL/GenBank/DDBJ whole genome shotgun (WGS) entry which is preliminary data.</text>
</comment>
<dbReference type="AlphaFoldDB" id="A0A7J8BE82"/>
<dbReference type="EMBL" id="JACASE010000017">
    <property type="protein sequence ID" value="KAF6397028.1"/>
    <property type="molecule type" value="Genomic_DNA"/>
</dbReference>
<accession>A0A7J8BE82</accession>
<feature type="region of interest" description="Disordered" evidence="1">
    <location>
        <begin position="117"/>
        <end position="152"/>
    </location>
</feature>
<protein>
    <submittedName>
        <fullName evidence="2">Uncharacterized protein</fullName>
    </submittedName>
</protein>
<evidence type="ECO:0000313" key="3">
    <source>
        <dbReference type="Proteomes" id="UP000593571"/>
    </source>
</evidence>
<proteinExistence type="predicted"/>
<sequence length="165" mass="18321">MSEMVSFQANVNKTVIPVSQEVASCFILFLAIPFLPPAVSGRFLGANSKKRTPGTRGAGLGVRDRTGVSTASDSRWERRGISKMLFVSKYPANLRPVVSELLFPLVNPLHWREHVFSRTPRESETEPEGTGDFVRSSRERSPQPLAPRCLTSTSRAAVSQLWHLK</sequence>